<feature type="domain" description="D-isomer specific 2-hydroxyacid dehydrogenase catalytic" evidence="5">
    <location>
        <begin position="15"/>
        <end position="315"/>
    </location>
</feature>
<accession>A0A1E8QAD9</accession>
<evidence type="ECO:0000259" key="5">
    <source>
        <dbReference type="Pfam" id="PF00389"/>
    </source>
</evidence>
<keyword evidence="3" id="KW-0520">NAD</keyword>
<dbReference type="Gene3D" id="3.40.50.720">
    <property type="entry name" value="NAD(P)-binding Rossmann-like Domain"/>
    <property type="match status" value="2"/>
</dbReference>
<dbReference type="Pfam" id="PF02826">
    <property type="entry name" value="2-Hacid_dh_C"/>
    <property type="match status" value="1"/>
</dbReference>
<dbReference type="PROSITE" id="PS00671">
    <property type="entry name" value="D_2_HYDROXYACID_DH_3"/>
    <property type="match status" value="1"/>
</dbReference>
<dbReference type="Pfam" id="PF00389">
    <property type="entry name" value="2-Hacid_dh"/>
    <property type="match status" value="1"/>
</dbReference>
<comment type="caution">
    <text evidence="7">The sequence shown here is derived from an EMBL/GenBank/DDBJ whole genome shotgun (WGS) entry which is preliminary data.</text>
</comment>
<dbReference type="SUPFAM" id="SSF51735">
    <property type="entry name" value="NAD(P)-binding Rossmann-fold domains"/>
    <property type="match status" value="1"/>
</dbReference>
<gene>
    <name evidence="7" type="ORF">BEL07_01185</name>
</gene>
<dbReference type="PANTHER" id="PTHR42789:SF1">
    <property type="entry name" value="D-ISOMER SPECIFIC 2-HYDROXYACID DEHYDROGENASE FAMILY PROTEIN (AFU_ORTHOLOGUE AFUA_6G10090)"/>
    <property type="match status" value="1"/>
</dbReference>
<evidence type="ECO:0000256" key="1">
    <source>
        <dbReference type="ARBA" id="ARBA00005854"/>
    </source>
</evidence>
<organism evidence="7 8">
    <name type="scientific">Mycolicibacterium grossiae</name>
    <dbReference type="NCBI Taxonomy" id="1552759"/>
    <lineage>
        <taxon>Bacteria</taxon>
        <taxon>Bacillati</taxon>
        <taxon>Actinomycetota</taxon>
        <taxon>Actinomycetes</taxon>
        <taxon>Mycobacteriales</taxon>
        <taxon>Mycobacteriaceae</taxon>
        <taxon>Mycolicibacterium</taxon>
    </lineage>
</organism>
<evidence type="ECO:0000256" key="4">
    <source>
        <dbReference type="RuleBase" id="RU003719"/>
    </source>
</evidence>
<evidence type="ECO:0000313" key="8">
    <source>
        <dbReference type="Proteomes" id="UP000178953"/>
    </source>
</evidence>
<dbReference type="InterPro" id="IPR006140">
    <property type="entry name" value="D-isomer_DH_NAD-bd"/>
</dbReference>
<dbReference type="GO" id="GO:0003714">
    <property type="term" value="F:transcription corepressor activity"/>
    <property type="evidence" value="ECO:0007669"/>
    <property type="project" value="InterPro"/>
</dbReference>
<dbReference type="Proteomes" id="UP000178953">
    <property type="component" value="Unassembled WGS sequence"/>
</dbReference>
<dbReference type="OrthoDB" id="117809at2"/>
<comment type="similarity">
    <text evidence="1 4">Belongs to the D-isomer specific 2-hydroxyacid dehydrogenase family.</text>
</comment>
<dbReference type="RefSeq" id="WP_070351287.1">
    <property type="nucleotide sequence ID" value="NZ_CP043474.1"/>
</dbReference>
<evidence type="ECO:0000259" key="6">
    <source>
        <dbReference type="Pfam" id="PF02826"/>
    </source>
</evidence>
<dbReference type="EMBL" id="MCHX01000002">
    <property type="protein sequence ID" value="OFJ55548.1"/>
    <property type="molecule type" value="Genomic_DNA"/>
</dbReference>
<proteinExistence type="inferred from homology"/>
<dbReference type="SUPFAM" id="SSF52283">
    <property type="entry name" value="Formate/glycerate dehydrogenase catalytic domain-like"/>
    <property type="match status" value="1"/>
</dbReference>
<dbReference type="InterPro" id="IPR029753">
    <property type="entry name" value="D-isomer_DH_CS"/>
</dbReference>
<protein>
    <recommendedName>
        <fullName evidence="9">Hydroxyacid dehydrogenase</fullName>
    </recommendedName>
</protein>
<dbReference type="GO" id="GO:0051287">
    <property type="term" value="F:NAD binding"/>
    <property type="evidence" value="ECO:0007669"/>
    <property type="project" value="InterPro"/>
</dbReference>
<dbReference type="PROSITE" id="PS00670">
    <property type="entry name" value="D_2_HYDROXYACID_DH_2"/>
    <property type="match status" value="1"/>
</dbReference>
<name>A0A1E8QAD9_9MYCO</name>
<dbReference type="InterPro" id="IPR036291">
    <property type="entry name" value="NAD(P)-bd_dom_sf"/>
</dbReference>
<dbReference type="InterPro" id="IPR043322">
    <property type="entry name" value="CtBP"/>
</dbReference>
<keyword evidence="8" id="KW-1185">Reference proteome</keyword>
<reference evidence="7 8" key="1">
    <citation type="submission" date="2016-09" db="EMBL/GenBank/DDBJ databases">
        <title>genome sequence of Mycobacterium sp. 739 SCH.</title>
        <authorList>
            <person name="Greninger A.L."/>
            <person name="Qin X."/>
            <person name="Jerome K."/>
            <person name="Vora S."/>
            <person name="Quinn K."/>
        </authorList>
    </citation>
    <scope>NUCLEOTIDE SEQUENCE [LARGE SCALE GENOMIC DNA]</scope>
    <source>
        <strain evidence="7 8">SCH</strain>
    </source>
</reference>
<evidence type="ECO:0000256" key="3">
    <source>
        <dbReference type="ARBA" id="ARBA00023027"/>
    </source>
</evidence>
<feature type="domain" description="D-isomer specific 2-hydroxyacid dehydrogenase NAD-binding" evidence="6">
    <location>
        <begin position="106"/>
        <end position="283"/>
    </location>
</feature>
<dbReference type="InterPro" id="IPR006139">
    <property type="entry name" value="D-isomer_2_OHA_DH_cat_dom"/>
</dbReference>
<dbReference type="GO" id="GO:0016616">
    <property type="term" value="F:oxidoreductase activity, acting on the CH-OH group of donors, NAD or NADP as acceptor"/>
    <property type="evidence" value="ECO:0007669"/>
    <property type="project" value="InterPro"/>
</dbReference>
<evidence type="ECO:0000313" key="7">
    <source>
        <dbReference type="EMBL" id="OFJ55548.1"/>
    </source>
</evidence>
<dbReference type="CDD" id="cd05299">
    <property type="entry name" value="CtBP_dh"/>
    <property type="match status" value="1"/>
</dbReference>
<keyword evidence="2 4" id="KW-0560">Oxidoreductase</keyword>
<dbReference type="InterPro" id="IPR050857">
    <property type="entry name" value="D-2-hydroxyacid_DH"/>
</dbReference>
<sequence length="317" mass="33056">MKALITSPTMTPPDAVTAPLREIADIVNVTDGSAESLLDAARDADALIVAVEPIRAPLIAELSRCKVIHRCGIGVDMVDVEAATAAGIQVTNVPDANFHEVAAHAMAFIMALTRRLVAWDAGVRAGRFGDGRLGMSLHRPDVQTVGLIGLGRIGRRVAVAARAIGFNVVAYDPAVSAEDAAALDVTLADADEVIAAADVVSLHVPLTDGTRHLLDAAALGRMKRGAFVVNVSRGGLIDEAALAEAVASKHLGGAALDTFETEPLPADSPLFGVDGILLSPHAAHWSKESLGETMVKSFAEVARVLRGEAPRYPVNRV</sequence>
<dbReference type="PANTHER" id="PTHR42789">
    <property type="entry name" value="D-ISOMER SPECIFIC 2-HYDROXYACID DEHYDROGENASE FAMILY PROTEIN (AFU_ORTHOLOGUE AFUA_6G10090)"/>
    <property type="match status" value="1"/>
</dbReference>
<dbReference type="AlphaFoldDB" id="A0A1E8QAD9"/>
<evidence type="ECO:0000256" key="2">
    <source>
        <dbReference type="ARBA" id="ARBA00023002"/>
    </source>
</evidence>
<evidence type="ECO:0008006" key="9">
    <source>
        <dbReference type="Google" id="ProtNLM"/>
    </source>
</evidence>